<dbReference type="Pfam" id="PF10744">
    <property type="entry name" value="Med1"/>
    <property type="match status" value="1"/>
</dbReference>
<dbReference type="VEuPathDB" id="FungiDB:BON22_0374"/>
<comment type="subcellular location">
    <subcellularLocation>
        <location evidence="1 7">Nucleus</location>
    </subcellularLocation>
</comment>
<keyword evidence="3 7" id="KW-0805">Transcription regulation</keyword>
<dbReference type="Proteomes" id="UP000189513">
    <property type="component" value="Unassembled WGS sequence"/>
</dbReference>
<protein>
    <recommendedName>
        <fullName evidence="7">Mediator of RNA polymerase II transcription subunit 1</fullName>
    </recommendedName>
    <alternativeName>
        <fullName evidence="7">Mediator complex subunit 1</fullName>
    </alternativeName>
</protein>
<dbReference type="OrthoDB" id="5310959at2759"/>
<keyword evidence="5 7" id="KW-0804">Transcription</keyword>
<evidence type="ECO:0000256" key="2">
    <source>
        <dbReference type="ARBA" id="ARBA00006210"/>
    </source>
</evidence>
<evidence type="ECO:0000259" key="8">
    <source>
        <dbReference type="Pfam" id="PF10744"/>
    </source>
</evidence>
<accession>A0A061AQ41</accession>
<dbReference type="GO" id="GO:0016592">
    <property type="term" value="C:mediator complex"/>
    <property type="evidence" value="ECO:0007669"/>
    <property type="project" value="InterPro"/>
</dbReference>
<comment type="function">
    <text evidence="7">Component of the Mediator complex, a coactivator involved in the regulated transcription of nearly all RNA polymerase II-dependent genes. Mediator functions as a bridge to convey information from gene-specific regulatory proteins to the basal RNA polymerase II transcription machinery. Mediator is recruited to promoters by direct interactions with regulatory proteins and serves as a scaffold for the assembly of a functional preinitiation complex with RNA polymerase II and the general transcription factors.</text>
</comment>
<gene>
    <name evidence="10" type="ORF">BON22_0374</name>
    <name evidence="9" type="ORF">CYFA0S_01e10682g</name>
</gene>
<evidence type="ECO:0000256" key="6">
    <source>
        <dbReference type="ARBA" id="ARBA00023242"/>
    </source>
</evidence>
<keyword evidence="11" id="KW-1185">Reference proteome</keyword>
<keyword evidence="6 7" id="KW-0539">Nucleus</keyword>
<reference evidence="11" key="2">
    <citation type="journal article" date="2017" name="Genome Announc.">
        <title>Genome sequences of Cyberlindnera fabianii 65, Pichia kudriavzevii 129, and Saccharomyces cerevisiae 131 isolated from fermented masau fruits in Zimbabwe.</title>
        <authorList>
            <person name="van Rijswijck I.M.H."/>
            <person name="Derks M.F.L."/>
            <person name="Abee T."/>
            <person name="de Ridder D."/>
            <person name="Smid E.J."/>
        </authorList>
    </citation>
    <scope>NUCLEOTIDE SEQUENCE [LARGE SCALE GENOMIC DNA]</scope>
    <source>
        <strain evidence="11">65</strain>
    </source>
</reference>
<dbReference type="OMA" id="INAHHEF"/>
<sequence length="396" mass="44211">MSDSYQTALSQIIRVLKTSPGAPTVENLLRLASIYKFETFQEPIENNLSRISIAGQILVIDIDFEEIPTQAKGQTRFHLHSVKLILANNEASFKEVSSITGESVLRNALTLNPDLGKFDLSLERLSTIDQHSVVEHGELKIDCFEFISNVEKLLLSKFGKDNVVINAHHEFCFVVLEKFKIYLVSDESMSTALYLMKNGELERSGTLDDVGFHCEFLHDRALPVVKQPSESLIQILNESAIDLPTVDDTFKTKKHGDITHTIQIFPLFRNELVLSTGLQCGDIKHLVETIDTISKLEQIVRVVDLVKEKCTVVDKFAEMEFETAKLNEFLEKSHGGSASGGDNMDIDRKYIALTVSDDELVVEGTLSDICGTLSLSDPEFVTRVSELASSLEMNVL</sequence>
<dbReference type="EMBL" id="MPUK01000001">
    <property type="protein sequence ID" value="ONH69545.1"/>
    <property type="molecule type" value="Genomic_DNA"/>
</dbReference>
<dbReference type="InterPro" id="IPR019680">
    <property type="entry name" value="Mediator_Med1"/>
</dbReference>
<dbReference type="AlphaFoldDB" id="A0A061AQ41"/>
<comment type="similarity">
    <text evidence="2 7">Belongs to the Mediator complex subunit 1 family.</text>
</comment>
<evidence type="ECO:0000256" key="7">
    <source>
        <dbReference type="RuleBase" id="RU364059"/>
    </source>
</evidence>
<dbReference type="EMBL" id="LK052886">
    <property type="protein sequence ID" value="CDR37442.1"/>
    <property type="molecule type" value="Genomic_DNA"/>
</dbReference>
<evidence type="ECO:0000313" key="10">
    <source>
        <dbReference type="EMBL" id="ONH69545.1"/>
    </source>
</evidence>
<keyword evidence="4 7" id="KW-0010">Activator</keyword>
<dbReference type="GO" id="GO:0045944">
    <property type="term" value="P:positive regulation of transcription by RNA polymerase II"/>
    <property type="evidence" value="ECO:0007669"/>
    <property type="project" value="UniProtKB-ARBA"/>
</dbReference>
<evidence type="ECO:0000256" key="3">
    <source>
        <dbReference type="ARBA" id="ARBA00023015"/>
    </source>
</evidence>
<evidence type="ECO:0000256" key="5">
    <source>
        <dbReference type="ARBA" id="ARBA00023163"/>
    </source>
</evidence>
<feature type="domain" description="Mediator complex subunit Med1" evidence="8">
    <location>
        <begin position="11"/>
        <end position="156"/>
    </location>
</feature>
<evidence type="ECO:0000313" key="9">
    <source>
        <dbReference type="EMBL" id="CDR37442.1"/>
    </source>
</evidence>
<evidence type="ECO:0000256" key="1">
    <source>
        <dbReference type="ARBA" id="ARBA00004123"/>
    </source>
</evidence>
<reference evidence="9" key="1">
    <citation type="journal article" date="2014" name="Genome Announc.">
        <title>Genome sequence of the yeast Cyberlindnera fabianii (Hansenula fabianii).</title>
        <authorList>
            <person name="Freel K.C."/>
            <person name="Sarilar V."/>
            <person name="Neuveglise C."/>
            <person name="Devillers H."/>
            <person name="Friedrich A."/>
            <person name="Schacherer J."/>
        </authorList>
    </citation>
    <scope>NUCLEOTIDE SEQUENCE</scope>
    <source>
        <strain evidence="9">YJS4271</strain>
    </source>
</reference>
<evidence type="ECO:0000313" key="11">
    <source>
        <dbReference type="Proteomes" id="UP000189513"/>
    </source>
</evidence>
<proteinExistence type="inferred from homology"/>
<reference evidence="10" key="3">
    <citation type="submission" date="2017-01" db="EMBL/GenBank/DDBJ databases">
        <authorList>
            <person name="Mah S.A."/>
            <person name="Swanson W.J."/>
            <person name="Moy G.W."/>
            <person name="Vacquier V.D."/>
        </authorList>
    </citation>
    <scope>NUCLEOTIDE SEQUENCE [LARGE SCALE GENOMIC DNA]</scope>
    <source>
        <strain evidence="10">65</strain>
    </source>
</reference>
<dbReference type="GO" id="GO:0003712">
    <property type="term" value="F:transcription coregulator activity"/>
    <property type="evidence" value="ECO:0007669"/>
    <property type="project" value="InterPro"/>
</dbReference>
<evidence type="ECO:0000256" key="4">
    <source>
        <dbReference type="ARBA" id="ARBA00023159"/>
    </source>
</evidence>
<name>A0A061AQ41_CYBFA</name>
<organism evidence="9">
    <name type="scientific">Cyberlindnera fabianii</name>
    <name type="common">Yeast</name>
    <name type="synonym">Hansenula fabianii</name>
    <dbReference type="NCBI Taxonomy" id="36022"/>
    <lineage>
        <taxon>Eukaryota</taxon>
        <taxon>Fungi</taxon>
        <taxon>Dikarya</taxon>
        <taxon>Ascomycota</taxon>
        <taxon>Saccharomycotina</taxon>
        <taxon>Saccharomycetes</taxon>
        <taxon>Phaffomycetales</taxon>
        <taxon>Phaffomycetaceae</taxon>
        <taxon>Cyberlindnera</taxon>
    </lineage>
</organism>
<dbReference type="STRING" id="36022.A0A061AQ41"/>